<dbReference type="PANTHER" id="PTHR35788">
    <property type="entry name" value="EXPORTED PROTEIN-RELATED"/>
    <property type="match status" value="1"/>
</dbReference>
<dbReference type="Pfam" id="PF04294">
    <property type="entry name" value="VanW"/>
    <property type="match status" value="1"/>
</dbReference>
<comment type="caution">
    <text evidence="1">The sequence shown here is derived from an EMBL/GenBank/DDBJ whole genome shotgun (WGS) entry which is preliminary data.</text>
</comment>
<evidence type="ECO:0000313" key="2">
    <source>
        <dbReference type="Proteomes" id="UP000639051"/>
    </source>
</evidence>
<sequence length="287" mass="32647">MPRMLFGEIHPVTYRISIAKGRLLRNVSDLRPTLHLARARSASSLPVLVYRHNSLIRRRLGNVNPELQDNKAVSLSIAAPRVDGVLIRPGEVFSFWKLVGPVTARRGYREGLTIDHDRAASGIGGGMCQFTNLIHWMVLHTPLEIVEHHHHSGLDLFPDFNRQIPFGTGTSIVYNYLDYRFRNTAEQTFQLRVSVGEEYLSGELRAESALPLKYHIHEEDACFFRQDGSVYRYNSIHRTARDKRTGSEVLREHLSTNTALVCYPEELIRSPILDEDPRSVLSRALPG</sequence>
<proteinExistence type="predicted"/>
<keyword evidence="2" id="KW-1185">Reference proteome</keyword>
<accession>A0ABS1K7D9</accession>
<dbReference type="Proteomes" id="UP000639051">
    <property type="component" value="Unassembled WGS sequence"/>
</dbReference>
<name>A0ABS1K7D9_9MICC</name>
<dbReference type="EMBL" id="JAERRC010000028">
    <property type="protein sequence ID" value="MBL0706226.1"/>
    <property type="molecule type" value="Genomic_DNA"/>
</dbReference>
<organism evidence="1 2">
    <name type="scientific">Sinomonas cellulolyticus</name>
    <dbReference type="NCBI Taxonomy" id="2801916"/>
    <lineage>
        <taxon>Bacteria</taxon>
        <taxon>Bacillati</taxon>
        <taxon>Actinomycetota</taxon>
        <taxon>Actinomycetes</taxon>
        <taxon>Micrococcales</taxon>
        <taxon>Micrococcaceae</taxon>
        <taxon>Sinomonas</taxon>
    </lineage>
</organism>
<protein>
    <submittedName>
        <fullName evidence="1">VanW family protein</fullName>
    </submittedName>
</protein>
<gene>
    <name evidence="1" type="ORF">JJE72_12005</name>
</gene>
<dbReference type="PANTHER" id="PTHR35788:SF1">
    <property type="entry name" value="EXPORTED PROTEIN"/>
    <property type="match status" value="1"/>
</dbReference>
<evidence type="ECO:0000313" key="1">
    <source>
        <dbReference type="EMBL" id="MBL0706226.1"/>
    </source>
</evidence>
<dbReference type="InterPro" id="IPR007391">
    <property type="entry name" value="Vancomycin_resist_VanW"/>
</dbReference>
<dbReference type="InterPro" id="IPR052913">
    <property type="entry name" value="Glycopeptide_resist_protein"/>
</dbReference>
<reference evidence="1 2" key="1">
    <citation type="submission" date="2021-01" db="EMBL/GenBank/DDBJ databases">
        <title>Genome public.</title>
        <authorList>
            <person name="Liu C."/>
            <person name="Sun Q."/>
        </authorList>
    </citation>
    <scope>NUCLEOTIDE SEQUENCE [LARGE SCALE GENOMIC DNA]</scope>
    <source>
        <strain evidence="1 2">JC656</strain>
    </source>
</reference>